<name>A0A4R1JA18_9GAMM</name>
<evidence type="ECO:0000256" key="4">
    <source>
        <dbReference type="ARBA" id="ARBA00022723"/>
    </source>
</evidence>
<feature type="domain" description="Radical SAM core" evidence="7">
    <location>
        <begin position="17"/>
        <end position="275"/>
    </location>
</feature>
<dbReference type="SFLD" id="SFLDG01091">
    <property type="entry name" value="uncharacterized_CHP01210-like"/>
    <property type="match status" value="1"/>
</dbReference>
<dbReference type="InterPro" id="IPR023404">
    <property type="entry name" value="rSAM_horseshoe"/>
</dbReference>
<dbReference type="PANTHER" id="PTHR11135:SF1">
    <property type="entry name" value="PROTEIN YHCC"/>
    <property type="match status" value="1"/>
</dbReference>
<dbReference type="Gene3D" id="3.80.30.20">
    <property type="entry name" value="tm_1862 like domain"/>
    <property type="match status" value="1"/>
</dbReference>
<evidence type="ECO:0000313" key="8">
    <source>
        <dbReference type="EMBL" id="TCK46949.1"/>
    </source>
</evidence>
<dbReference type="SMART" id="SM00729">
    <property type="entry name" value="Elp3"/>
    <property type="match status" value="1"/>
</dbReference>
<accession>A0A4R1JA18</accession>
<evidence type="ECO:0000259" key="7">
    <source>
        <dbReference type="PROSITE" id="PS51918"/>
    </source>
</evidence>
<dbReference type="PROSITE" id="PS51918">
    <property type="entry name" value="RADICAL_SAM"/>
    <property type="match status" value="1"/>
</dbReference>
<evidence type="ECO:0000256" key="6">
    <source>
        <dbReference type="ARBA" id="ARBA00023014"/>
    </source>
</evidence>
<dbReference type="InterPro" id="IPR039661">
    <property type="entry name" value="ELP3"/>
</dbReference>
<reference evidence="8 9" key="1">
    <citation type="submission" date="2019-03" db="EMBL/GenBank/DDBJ databases">
        <title>Genomic Encyclopedia of Type Strains, Phase IV (KMG-IV): sequencing the most valuable type-strain genomes for metagenomic binning, comparative biology and taxonomic classification.</title>
        <authorList>
            <person name="Goeker M."/>
        </authorList>
    </citation>
    <scope>NUCLEOTIDE SEQUENCE [LARGE SCALE GENOMIC DNA]</scope>
    <source>
        <strain evidence="8 9">DSM 18577</strain>
    </source>
</reference>
<dbReference type="SUPFAM" id="SSF102114">
    <property type="entry name" value="Radical SAM enzymes"/>
    <property type="match status" value="1"/>
</dbReference>
<gene>
    <name evidence="8" type="ORF">EV690_3101</name>
</gene>
<keyword evidence="6" id="KW-0411">Iron-sulfur</keyword>
<dbReference type="InterPro" id="IPR058240">
    <property type="entry name" value="rSAM_sf"/>
</dbReference>
<dbReference type="Pfam" id="PF16199">
    <property type="entry name" value="Radical_SAM_C"/>
    <property type="match status" value="1"/>
</dbReference>
<dbReference type="Proteomes" id="UP000295565">
    <property type="component" value="Unassembled WGS sequence"/>
</dbReference>
<keyword evidence="2" id="KW-0004">4Fe-4S</keyword>
<dbReference type="GO" id="GO:0003824">
    <property type="term" value="F:catalytic activity"/>
    <property type="evidence" value="ECO:0007669"/>
    <property type="project" value="InterPro"/>
</dbReference>
<proteinExistence type="predicted"/>
<sequence length="305" mass="34196">MQLTDFVHTIGSYFRSRYATRVRKLTIDAQFTCPNRDGTIGRGGCTFCNVDSFTAAVPSDLSIAEQLSQRKAEMKHQDILYLAYFQAYTSTYGEYQKLYQLYQQALNVPQVIGICVGTRPDCVSDEVLQLLSDYQRQGKEVWLELGLQSANARTLKRINRGHDYSAYQRVVEKAHRYQIKVCTHLILGLPGEGPDDYANTLQQVLSDGVSGLKLHPLMVVQGSVMAKAWQAGRLSTLSLDEYVKNAAMLIEQTPWDVVFHRVCATARPPMLLSPNWCAQQWPPLTAIGNYLSKYGKQGSGLSSKV</sequence>
<evidence type="ECO:0000256" key="2">
    <source>
        <dbReference type="ARBA" id="ARBA00022485"/>
    </source>
</evidence>
<evidence type="ECO:0000256" key="1">
    <source>
        <dbReference type="ARBA" id="ARBA00001966"/>
    </source>
</evidence>
<dbReference type="NCBIfam" id="TIGR01212">
    <property type="entry name" value="TIGR01212 family radical SAM protein"/>
    <property type="match status" value="1"/>
</dbReference>
<dbReference type="SFLD" id="SFLDG01086">
    <property type="entry name" value="elongater_protein-like"/>
    <property type="match status" value="1"/>
</dbReference>
<dbReference type="InterPro" id="IPR006638">
    <property type="entry name" value="Elp3/MiaA/NifB-like_rSAM"/>
</dbReference>
<dbReference type="InterPro" id="IPR005911">
    <property type="entry name" value="YhcC-like"/>
</dbReference>
<dbReference type="CDD" id="cd01335">
    <property type="entry name" value="Radical_SAM"/>
    <property type="match status" value="1"/>
</dbReference>
<dbReference type="InterPro" id="IPR032432">
    <property type="entry name" value="Radical_SAM_C"/>
</dbReference>
<keyword evidence="4" id="KW-0479">Metal-binding</keyword>
<comment type="caution">
    <text evidence="8">The sequence shown here is derived from an EMBL/GenBank/DDBJ whole genome shotgun (WGS) entry which is preliminary data.</text>
</comment>
<dbReference type="Pfam" id="PF04055">
    <property type="entry name" value="Radical_SAM"/>
    <property type="match status" value="1"/>
</dbReference>
<keyword evidence="3" id="KW-0949">S-adenosyl-L-methionine</keyword>
<protein>
    <recommendedName>
        <fullName evidence="7">Radical SAM core domain-containing protein</fullName>
    </recommendedName>
</protein>
<dbReference type="SFLD" id="SFLDS00029">
    <property type="entry name" value="Radical_SAM"/>
    <property type="match status" value="1"/>
</dbReference>
<dbReference type="RefSeq" id="WP_131913846.1">
    <property type="nucleotide sequence ID" value="NZ_OU594967.1"/>
</dbReference>
<dbReference type="InterPro" id="IPR007197">
    <property type="entry name" value="rSAM"/>
</dbReference>
<dbReference type="EMBL" id="SMGD01000016">
    <property type="protein sequence ID" value="TCK46949.1"/>
    <property type="molecule type" value="Genomic_DNA"/>
</dbReference>
<dbReference type="AlphaFoldDB" id="A0A4R1JA18"/>
<comment type="cofactor">
    <cofactor evidence="1">
        <name>[4Fe-4S] cluster</name>
        <dbReference type="ChEBI" id="CHEBI:49883"/>
    </cofactor>
</comment>
<keyword evidence="9" id="KW-1185">Reference proteome</keyword>
<evidence type="ECO:0000256" key="3">
    <source>
        <dbReference type="ARBA" id="ARBA00022691"/>
    </source>
</evidence>
<organism evidence="8 9">
    <name type="scientific">Celerinatantimonas diazotrophica</name>
    <dbReference type="NCBI Taxonomy" id="412034"/>
    <lineage>
        <taxon>Bacteria</taxon>
        <taxon>Pseudomonadati</taxon>
        <taxon>Pseudomonadota</taxon>
        <taxon>Gammaproteobacteria</taxon>
        <taxon>Celerinatantimonadaceae</taxon>
        <taxon>Celerinatantimonas</taxon>
    </lineage>
</organism>
<keyword evidence="5" id="KW-0408">Iron</keyword>
<dbReference type="GO" id="GO:0046872">
    <property type="term" value="F:metal ion binding"/>
    <property type="evidence" value="ECO:0007669"/>
    <property type="project" value="UniProtKB-KW"/>
</dbReference>
<evidence type="ECO:0000313" key="9">
    <source>
        <dbReference type="Proteomes" id="UP000295565"/>
    </source>
</evidence>
<evidence type="ECO:0000256" key="5">
    <source>
        <dbReference type="ARBA" id="ARBA00023004"/>
    </source>
</evidence>
<dbReference type="OrthoDB" id="9801689at2"/>
<dbReference type="PANTHER" id="PTHR11135">
    <property type="entry name" value="HISTONE ACETYLTRANSFERASE-RELATED"/>
    <property type="match status" value="1"/>
</dbReference>
<dbReference type="GO" id="GO:0051539">
    <property type="term" value="F:4 iron, 4 sulfur cluster binding"/>
    <property type="evidence" value="ECO:0007669"/>
    <property type="project" value="UniProtKB-KW"/>
</dbReference>